<comment type="caution">
    <text evidence="5">The sequence shown here is derived from an EMBL/GenBank/DDBJ whole genome shotgun (WGS) entry which is preliminary data.</text>
</comment>
<dbReference type="PANTHER" id="PTHR43037:SF1">
    <property type="entry name" value="BLL1128 PROTEIN"/>
    <property type="match status" value="1"/>
</dbReference>
<name>A0A2A6LQZ3_RHIFR</name>
<dbReference type="Proteomes" id="UP000466694">
    <property type="component" value="Unassembled WGS sequence"/>
</dbReference>
<dbReference type="InterPro" id="IPR029058">
    <property type="entry name" value="AB_hydrolase_fold"/>
</dbReference>
<protein>
    <submittedName>
        <fullName evidence="4">PHB depolymerase family esterase</fullName>
    </submittedName>
</protein>
<dbReference type="RefSeq" id="WP_037435919.1">
    <property type="nucleotide sequence ID" value="NZ_BJNI01000086.1"/>
</dbReference>
<dbReference type="EMBL" id="NWTC01000025">
    <property type="protein sequence ID" value="PDT45073.1"/>
    <property type="molecule type" value="Genomic_DNA"/>
</dbReference>
<dbReference type="Proteomes" id="UP000220353">
    <property type="component" value="Unassembled WGS sequence"/>
</dbReference>
<dbReference type="GO" id="GO:0016787">
    <property type="term" value="F:hydrolase activity"/>
    <property type="evidence" value="ECO:0007669"/>
    <property type="project" value="UniProtKB-KW"/>
</dbReference>
<dbReference type="InterPro" id="IPR010126">
    <property type="entry name" value="Esterase_phb"/>
</dbReference>
<sequence>MRTLSDKLARLTRRRTSKAKPMHSRNRLSTLTNFGSNPGALKAAYYLPKSLAKKPALVVVLHGCTQIPADYDTGSGWSKLADEHGFALLYPQQLRDNNGNLCFNWFLRDDISRGGGEALSIRQMIETMCSRHRIADDRIFVTGLSAGGAMANVMLATYPEVFAGGAIIAGLPYATAATVSEAFDRMRGHGIPEARELRAGLRAASSHTGPWPTLSVWHGTNDSTVSEANARAIIEQWRGVHDLGSTPAVTETVDGQARKVWKGVDGRDRIALYSIRDMGHGLPLDAASSYGKTGPYMLDVGISSTAHIAHSWGLTRKPARGRRNKPVAMPTSERVAPADRPSTLGEKIRTIIGYALRTTRLKL</sequence>
<dbReference type="SUPFAM" id="SSF53474">
    <property type="entry name" value="alpha/beta-Hydrolases"/>
    <property type="match status" value="2"/>
</dbReference>
<evidence type="ECO:0000256" key="3">
    <source>
        <dbReference type="SAM" id="MobiDB-lite"/>
    </source>
</evidence>
<reference evidence="4 7" key="1">
    <citation type="journal article" date="2013" name="Genome Biol.">
        <title>Comparative genomics of the core and accessory genomes of 48 Sinorhizobium strains comprising five genospecies.</title>
        <authorList>
            <person name="Sugawara M."/>
            <person name="Epstein B."/>
            <person name="Badgley B.D."/>
            <person name="Unno T."/>
            <person name="Xu L."/>
            <person name="Reese J."/>
            <person name="Gyaneshwar P."/>
            <person name="Denny R."/>
            <person name="Mudge J."/>
            <person name="Bharti A.K."/>
            <person name="Farmer A.D."/>
            <person name="May G.D."/>
            <person name="Woodward J.E."/>
            <person name="Medigue C."/>
            <person name="Vallenet D."/>
            <person name="Lajus A."/>
            <person name="Rouy Z."/>
            <person name="Martinez-Vaz B."/>
            <person name="Tiffin P."/>
            <person name="Young N.D."/>
            <person name="Sadowsky M.J."/>
        </authorList>
    </citation>
    <scope>NUCLEOTIDE SEQUENCE [LARGE SCALE GENOMIC DNA]</scope>
    <source>
        <strain evidence="4 7">USDA205</strain>
    </source>
</reference>
<accession>A0A2A6LQZ3</accession>
<dbReference type="Gene3D" id="3.40.50.1820">
    <property type="entry name" value="alpha/beta hydrolase"/>
    <property type="match status" value="1"/>
</dbReference>
<dbReference type="InterPro" id="IPR050955">
    <property type="entry name" value="Plant_Biomass_Hydrol_Est"/>
</dbReference>
<evidence type="ECO:0000313" key="4">
    <source>
        <dbReference type="EMBL" id="MQX09628.1"/>
    </source>
</evidence>
<keyword evidence="2" id="KW-0378">Hydrolase</keyword>
<reference evidence="5 6" key="2">
    <citation type="submission" date="2017-09" db="EMBL/GenBank/DDBJ databases">
        <title>Comparative genomics of rhizobia isolated from Phaseolus vulgaris in China.</title>
        <authorList>
            <person name="Tong W."/>
        </authorList>
    </citation>
    <scope>NUCLEOTIDE SEQUENCE [LARGE SCALE GENOMIC DNA]</scope>
    <source>
        <strain evidence="5 6">PCH1</strain>
    </source>
</reference>
<keyword evidence="1" id="KW-0732">Signal</keyword>
<gene>
    <name evidence="5" type="ORF">CO661_25895</name>
    <name evidence="4" type="ORF">GHK48_15445</name>
</gene>
<dbReference type="GO" id="GO:0005576">
    <property type="term" value="C:extracellular region"/>
    <property type="evidence" value="ECO:0007669"/>
    <property type="project" value="InterPro"/>
</dbReference>
<dbReference type="Pfam" id="PF10503">
    <property type="entry name" value="Esterase_PHB"/>
    <property type="match status" value="1"/>
</dbReference>
<evidence type="ECO:0000256" key="2">
    <source>
        <dbReference type="ARBA" id="ARBA00022801"/>
    </source>
</evidence>
<dbReference type="AlphaFoldDB" id="A0A2A6LQZ3"/>
<feature type="region of interest" description="Disordered" evidence="3">
    <location>
        <begin position="318"/>
        <end position="341"/>
    </location>
</feature>
<dbReference type="PANTHER" id="PTHR43037">
    <property type="entry name" value="UNNAMED PRODUCT-RELATED"/>
    <property type="match status" value="1"/>
</dbReference>
<organism evidence="5 6">
    <name type="scientific">Rhizobium fredii</name>
    <name type="common">Sinorhizobium fredii</name>
    <dbReference type="NCBI Taxonomy" id="380"/>
    <lineage>
        <taxon>Bacteria</taxon>
        <taxon>Pseudomonadati</taxon>
        <taxon>Pseudomonadota</taxon>
        <taxon>Alphaproteobacteria</taxon>
        <taxon>Hyphomicrobiales</taxon>
        <taxon>Rhizobiaceae</taxon>
        <taxon>Sinorhizobium/Ensifer group</taxon>
        <taxon>Sinorhizobium</taxon>
    </lineage>
</organism>
<dbReference type="NCBIfam" id="TIGR01840">
    <property type="entry name" value="esterase_phb"/>
    <property type="match status" value="1"/>
</dbReference>
<evidence type="ECO:0000313" key="6">
    <source>
        <dbReference type="Proteomes" id="UP000220353"/>
    </source>
</evidence>
<proteinExistence type="predicted"/>
<reference evidence="4" key="3">
    <citation type="submission" date="2019-10" db="EMBL/GenBank/DDBJ databases">
        <authorList>
            <person name="Sugawara M."/>
            <person name="Epstein B."/>
            <person name="Badgley B."/>
            <person name="Unno T."/>
            <person name="Xu L."/>
            <person name="Reese J."/>
            <person name="Gyaneshwar P."/>
            <person name="Denny R."/>
            <person name="Mudege J."/>
            <person name="Bharti A."/>
            <person name="Farmer A."/>
            <person name="May G."/>
            <person name="Woodward J."/>
            <person name="Medigue C."/>
            <person name="Vallenet D."/>
            <person name="Lajus A."/>
            <person name="Rouy Z."/>
            <person name="Martinez-Vaz B."/>
            <person name="Tiffin P."/>
            <person name="Young N."/>
            <person name="Sadowsky M."/>
        </authorList>
    </citation>
    <scope>NUCLEOTIDE SEQUENCE</scope>
    <source>
        <strain evidence="4">USDA205</strain>
    </source>
</reference>
<evidence type="ECO:0000256" key="1">
    <source>
        <dbReference type="ARBA" id="ARBA00022729"/>
    </source>
</evidence>
<evidence type="ECO:0000313" key="5">
    <source>
        <dbReference type="EMBL" id="PDT45073.1"/>
    </source>
</evidence>
<evidence type="ECO:0000313" key="7">
    <source>
        <dbReference type="Proteomes" id="UP000466694"/>
    </source>
</evidence>
<dbReference type="EMBL" id="WISZ01000123">
    <property type="protein sequence ID" value="MQX09628.1"/>
    <property type="molecule type" value="Genomic_DNA"/>
</dbReference>